<organism evidence="1 2">
    <name type="scientific">Vermiconidia calcicola</name>
    <dbReference type="NCBI Taxonomy" id="1690605"/>
    <lineage>
        <taxon>Eukaryota</taxon>
        <taxon>Fungi</taxon>
        <taxon>Dikarya</taxon>
        <taxon>Ascomycota</taxon>
        <taxon>Pezizomycotina</taxon>
        <taxon>Dothideomycetes</taxon>
        <taxon>Dothideomycetidae</taxon>
        <taxon>Mycosphaerellales</taxon>
        <taxon>Extremaceae</taxon>
        <taxon>Vermiconidia</taxon>
    </lineage>
</organism>
<proteinExistence type="predicted"/>
<gene>
    <name evidence="1" type="ORF">LTR37_019430</name>
</gene>
<evidence type="ECO:0000313" key="1">
    <source>
        <dbReference type="EMBL" id="KAK3686839.1"/>
    </source>
</evidence>
<dbReference type="EMBL" id="JAUTXU010000300">
    <property type="protein sequence ID" value="KAK3686839.1"/>
    <property type="molecule type" value="Genomic_DNA"/>
</dbReference>
<sequence>MDITLDDSATDLERFYCPGDVVSGRLTYHVDHEAHNLRNVAMSFEGHGYLTTDPGLKYGTDLDVEHQIYFSKDTRVFQGPYLVKQTLIWPFAFRLPMWVTFAGRPWALPPSLTQLFEGTRKQHTFFLMVRYTIRATAENGHSRSDIQASKHLTVRPTISNLSDVRDALSCVRMTVTSVTKSSKRPVKKKLLDLFRTTPRSAGAFDAAVLVPQRLWIGQKGHISLAVQKTVGGFYAEAPALVLQRVHLRLRNIIHTIDHRRSQRDCGSFLSTSKLPLKLQGRPVTIVANLSMESFTHDPSPLADFYCPTPYFRLTHEIEIELSIMDEATGYMSELSGCLLVHVVGAPSPTRQS</sequence>
<dbReference type="Proteomes" id="UP001281147">
    <property type="component" value="Unassembled WGS sequence"/>
</dbReference>
<protein>
    <submittedName>
        <fullName evidence="1">Uncharacterized protein</fullName>
    </submittedName>
</protein>
<reference evidence="1" key="1">
    <citation type="submission" date="2023-07" db="EMBL/GenBank/DDBJ databases">
        <title>Black Yeasts Isolated from many extreme environments.</title>
        <authorList>
            <person name="Coleine C."/>
            <person name="Stajich J.E."/>
            <person name="Selbmann L."/>
        </authorList>
    </citation>
    <scope>NUCLEOTIDE SEQUENCE</scope>
    <source>
        <strain evidence="1">CCFEE 5714</strain>
    </source>
</reference>
<evidence type="ECO:0000313" key="2">
    <source>
        <dbReference type="Proteomes" id="UP001281147"/>
    </source>
</evidence>
<keyword evidence="2" id="KW-1185">Reference proteome</keyword>
<name>A0ACC3MFG4_9PEZI</name>
<comment type="caution">
    <text evidence="1">The sequence shown here is derived from an EMBL/GenBank/DDBJ whole genome shotgun (WGS) entry which is preliminary data.</text>
</comment>
<accession>A0ACC3MFG4</accession>